<dbReference type="Gene3D" id="3.40.50.720">
    <property type="entry name" value="NAD(P)-binding Rossmann-like Domain"/>
    <property type="match status" value="1"/>
</dbReference>
<dbReference type="InterPro" id="IPR036169">
    <property type="entry name" value="DXPR_C_sf"/>
</dbReference>
<evidence type="ECO:0000259" key="12">
    <source>
        <dbReference type="Pfam" id="PF13288"/>
    </source>
</evidence>
<feature type="binding site" evidence="9">
    <location>
        <position position="120"/>
    </location>
    <ligand>
        <name>NADPH</name>
        <dbReference type="ChEBI" id="CHEBI:57783"/>
    </ligand>
</feature>
<dbReference type="InterPro" id="IPR026877">
    <property type="entry name" value="DXPR_C"/>
</dbReference>
<dbReference type="Gene3D" id="1.10.1740.10">
    <property type="match status" value="1"/>
</dbReference>
<protein>
    <recommendedName>
        <fullName evidence="9">1-deoxy-D-xylulose 5-phosphate reductoisomerase</fullName>
        <shortName evidence="9">DXP reductoisomerase</shortName>
        <ecNumber evidence="9">1.1.1.267</ecNumber>
    </recommendedName>
    <alternativeName>
        <fullName evidence="9">1-deoxyxylulose-5-phosphate reductoisomerase</fullName>
    </alternativeName>
    <alternativeName>
        <fullName evidence="9">2-C-methyl-D-erythritol 4-phosphate synthase</fullName>
    </alternativeName>
</protein>
<keyword evidence="4 9" id="KW-0521">NADP</keyword>
<evidence type="ECO:0000256" key="9">
    <source>
        <dbReference type="HAMAP-Rule" id="MF_00183"/>
    </source>
</evidence>
<evidence type="ECO:0000256" key="8">
    <source>
        <dbReference type="ARBA" id="ARBA00048543"/>
    </source>
</evidence>
<dbReference type="SUPFAM" id="SSF69055">
    <property type="entry name" value="1-deoxy-D-xylulose-5-phosphate reductoisomerase, C-terminal domain"/>
    <property type="match status" value="1"/>
</dbReference>
<evidence type="ECO:0000256" key="5">
    <source>
        <dbReference type="ARBA" id="ARBA00023002"/>
    </source>
</evidence>
<dbReference type="SUPFAM" id="SSF51735">
    <property type="entry name" value="NAD(P)-binding Rossmann-fold domains"/>
    <property type="match status" value="1"/>
</dbReference>
<evidence type="ECO:0000256" key="2">
    <source>
        <dbReference type="ARBA" id="ARBA00006825"/>
    </source>
</evidence>
<feature type="binding site" evidence="9">
    <location>
        <position position="141"/>
    </location>
    <ligand>
        <name>1-deoxy-D-xylulose 5-phosphate</name>
        <dbReference type="ChEBI" id="CHEBI:57792"/>
    </ligand>
</feature>
<dbReference type="UniPathway" id="UPA00056">
    <property type="reaction ID" value="UER00092"/>
</dbReference>
<comment type="catalytic activity">
    <reaction evidence="8">
        <text>2-C-methyl-D-erythritol 4-phosphate + NADP(+) = 1-deoxy-D-xylulose 5-phosphate + NADPH + H(+)</text>
        <dbReference type="Rhea" id="RHEA:13717"/>
        <dbReference type="ChEBI" id="CHEBI:15378"/>
        <dbReference type="ChEBI" id="CHEBI:57783"/>
        <dbReference type="ChEBI" id="CHEBI:57792"/>
        <dbReference type="ChEBI" id="CHEBI:58262"/>
        <dbReference type="ChEBI" id="CHEBI:58349"/>
        <dbReference type="EC" id="1.1.1.267"/>
    </reaction>
    <physiologicalReaction direction="right-to-left" evidence="8">
        <dbReference type="Rhea" id="RHEA:13719"/>
    </physiologicalReaction>
</comment>
<feature type="binding site" evidence="9">
    <location>
        <position position="201"/>
    </location>
    <ligand>
        <name>1-deoxy-D-xylulose 5-phosphate</name>
        <dbReference type="ChEBI" id="CHEBI:57792"/>
    </ligand>
</feature>
<feature type="binding site" evidence="9">
    <location>
        <position position="142"/>
    </location>
    <ligand>
        <name>Mn(2+)</name>
        <dbReference type="ChEBI" id="CHEBI:29035"/>
    </ligand>
</feature>
<feature type="binding site" evidence="9">
    <location>
        <position position="35"/>
    </location>
    <ligand>
        <name>NADPH</name>
        <dbReference type="ChEBI" id="CHEBI:57783"/>
    </ligand>
</feature>
<reference evidence="13" key="1">
    <citation type="submission" date="2012-03" db="EMBL/GenBank/DDBJ databases">
        <title>Functional metagenomics reveals considerable lignocellulase gene clusters in the gut microbiome of a wood-feeding higher termite.</title>
        <authorList>
            <person name="Liu N."/>
        </authorList>
    </citation>
    <scope>NUCLEOTIDE SEQUENCE</scope>
</reference>
<keyword evidence="7 9" id="KW-0414">Isoprene biosynthesis</keyword>
<feature type="binding site" evidence="9">
    <location>
        <position position="210"/>
    </location>
    <ligand>
        <name>Mn(2+)</name>
        <dbReference type="ChEBI" id="CHEBI:29035"/>
    </ligand>
</feature>
<comment type="function">
    <text evidence="9">Catalyzes the NADPH-dependent rearrangement and reduction of 1-deoxy-D-xylulose-5-phosphate (DXP) to 2-C-methyl-D-erythritol 4-phosphate (MEP).</text>
</comment>
<gene>
    <name evidence="9" type="primary">dxr</name>
</gene>
<evidence type="ECO:0000259" key="11">
    <source>
        <dbReference type="Pfam" id="PF08436"/>
    </source>
</evidence>
<dbReference type="GO" id="GO:0016853">
    <property type="term" value="F:isomerase activity"/>
    <property type="evidence" value="ECO:0007669"/>
    <property type="project" value="UniProtKB-KW"/>
</dbReference>
<keyword evidence="3 9" id="KW-0479">Metal-binding</keyword>
<dbReference type="InterPro" id="IPR013512">
    <property type="entry name" value="DXP_reductoisomerase_N"/>
</dbReference>
<feature type="binding site" evidence="9">
    <location>
        <position position="194"/>
    </location>
    <ligand>
        <name>NADPH</name>
        <dbReference type="ChEBI" id="CHEBI:57783"/>
    </ligand>
</feature>
<dbReference type="NCBIfam" id="TIGR00243">
    <property type="entry name" value="Dxr"/>
    <property type="match status" value="1"/>
</dbReference>
<evidence type="ECO:0000313" key="13">
    <source>
        <dbReference type="EMBL" id="AGS53878.1"/>
    </source>
</evidence>
<dbReference type="HAMAP" id="MF_00183">
    <property type="entry name" value="DXP_reductoisom"/>
    <property type="match status" value="1"/>
</dbReference>
<dbReference type="InterPro" id="IPR036291">
    <property type="entry name" value="NAD(P)-bd_dom_sf"/>
</dbReference>
<feature type="binding site" evidence="9">
    <location>
        <position position="36"/>
    </location>
    <ligand>
        <name>NADPH</name>
        <dbReference type="ChEBI" id="CHEBI:57783"/>
    </ligand>
</feature>
<evidence type="ECO:0000256" key="3">
    <source>
        <dbReference type="ARBA" id="ARBA00022723"/>
    </source>
</evidence>
<dbReference type="GO" id="GO:0030145">
    <property type="term" value="F:manganese ion binding"/>
    <property type="evidence" value="ECO:0007669"/>
    <property type="project" value="TreeGrafter"/>
</dbReference>
<feature type="binding site" evidence="9">
    <location>
        <position position="188"/>
    </location>
    <ligand>
        <name>1-deoxy-D-xylulose 5-phosphate</name>
        <dbReference type="ChEBI" id="CHEBI:57792"/>
    </ligand>
</feature>
<sequence>MNGVALLGSTGNIGVQALDVMERCGIAPVALAARRNASLLEEQARRYRPALVTLENRQAGKALAIALADTPVKVRFGPEAAAEAAAHPAAGAVLNAMTGIAGLPPSLAALSAGKRLLLANKEALVAGGSLLRPREIIPVDSEHSAIFQCLRAGRKGLRRVILTASGGPFRSLSREALREASPEQAMRHPVWRMGPKVTADSALLINKGLELIEAMWLFGLPPERIDVLIHPQGTVHSLVEYADGALLAQLGTPDMRLPIQYALLYPRRAPSLAAPLDLALAEPLTFARPDMEAFGCLAAAYEAAKLGGSAGACYNAAAEVASRAFTQGKIPFPRVAELIFSALGAIHITASPDIGAIYAADGETRRFVGEKIK</sequence>
<feature type="binding site" evidence="9">
    <location>
        <position position="10"/>
    </location>
    <ligand>
        <name>NADPH</name>
        <dbReference type="ChEBI" id="CHEBI:57783"/>
    </ligand>
</feature>
<feature type="domain" description="1-deoxy-D-xylulose 5-phosphate reductoisomerase N-terminal" evidence="10">
    <location>
        <begin position="4"/>
        <end position="128"/>
    </location>
</feature>
<feature type="binding site" evidence="9">
    <location>
        <position position="13"/>
    </location>
    <ligand>
        <name>NADPH</name>
        <dbReference type="ChEBI" id="CHEBI:57783"/>
    </ligand>
</feature>
<dbReference type="PANTHER" id="PTHR30525:SF0">
    <property type="entry name" value="1-DEOXY-D-XYLULOSE 5-PHOSPHATE REDUCTOISOMERASE, CHLOROPLASTIC"/>
    <property type="match status" value="1"/>
</dbReference>
<feature type="domain" description="1-deoxy-D-xylulose 5-phosphate reductoisomerase C-terminal" evidence="11">
    <location>
        <begin position="136"/>
        <end position="218"/>
    </location>
</feature>
<dbReference type="GO" id="GO:0070402">
    <property type="term" value="F:NADPH binding"/>
    <property type="evidence" value="ECO:0007669"/>
    <property type="project" value="InterPro"/>
</dbReference>
<evidence type="ECO:0000256" key="7">
    <source>
        <dbReference type="ARBA" id="ARBA00023229"/>
    </source>
</evidence>
<feature type="binding site" evidence="9">
    <location>
        <position position="140"/>
    </location>
    <ligand>
        <name>Mn(2+)</name>
        <dbReference type="ChEBI" id="CHEBI:29035"/>
    </ligand>
</feature>
<feature type="binding site" evidence="9">
    <location>
        <position position="165"/>
    </location>
    <ligand>
        <name>1-deoxy-D-xylulose 5-phosphate</name>
        <dbReference type="ChEBI" id="CHEBI:57792"/>
    </ligand>
</feature>
<accession>A0A806K1U0</accession>
<comment type="cofactor">
    <cofactor evidence="9">
        <name>Mg(2+)</name>
        <dbReference type="ChEBI" id="CHEBI:18420"/>
    </cofactor>
    <cofactor evidence="9">
        <name>Mn(2+)</name>
        <dbReference type="ChEBI" id="CHEBI:29035"/>
    </cofactor>
</comment>
<evidence type="ECO:0000256" key="1">
    <source>
        <dbReference type="ARBA" id="ARBA00005094"/>
    </source>
</evidence>
<dbReference type="SUPFAM" id="SSF55347">
    <property type="entry name" value="Glyceraldehyde-3-phosphate dehydrogenase-like, C-terminal domain"/>
    <property type="match status" value="1"/>
</dbReference>
<evidence type="ECO:0000256" key="4">
    <source>
        <dbReference type="ARBA" id="ARBA00022857"/>
    </source>
</evidence>
<dbReference type="InterPro" id="IPR013644">
    <property type="entry name" value="DXP_reductoisomerase_C"/>
</dbReference>
<dbReference type="InterPro" id="IPR003821">
    <property type="entry name" value="DXP_reductoisomerase"/>
</dbReference>
<feature type="binding site" evidence="9">
    <location>
        <position position="207"/>
    </location>
    <ligand>
        <name>1-deoxy-D-xylulose 5-phosphate</name>
        <dbReference type="ChEBI" id="CHEBI:57792"/>
    </ligand>
</feature>
<feature type="binding site" evidence="9">
    <location>
        <position position="121"/>
    </location>
    <ligand>
        <name>1-deoxy-D-xylulose 5-phosphate</name>
        <dbReference type="ChEBI" id="CHEBI:57792"/>
    </ligand>
</feature>
<feature type="binding site" evidence="9">
    <location>
        <position position="210"/>
    </location>
    <ligand>
        <name>1-deoxy-D-xylulose 5-phosphate</name>
        <dbReference type="ChEBI" id="CHEBI:57792"/>
    </ligand>
</feature>
<keyword evidence="9" id="KW-0460">Magnesium</keyword>
<keyword evidence="13" id="KW-0413">Isomerase</keyword>
<feature type="domain" description="DXP reductoisomerase C-terminal" evidence="12">
    <location>
        <begin position="250"/>
        <end position="366"/>
    </location>
</feature>
<name>A0A806K1U0_9BACT</name>
<comment type="caution">
    <text evidence="9">Lacks conserved residue(s) required for the propagation of feature annotation.</text>
</comment>
<dbReference type="Pfam" id="PF13288">
    <property type="entry name" value="DXPR_C"/>
    <property type="match status" value="1"/>
</dbReference>
<proteinExistence type="inferred from homology"/>
<feature type="binding site" evidence="9">
    <location>
        <position position="122"/>
    </location>
    <ligand>
        <name>NADPH</name>
        <dbReference type="ChEBI" id="CHEBI:57783"/>
    </ligand>
</feature>
<feature type="binding site" evidence="9">
    <location>
        <position position="11"/>
    </location>
    <ligand>
        <name>NADPH</name>
        <dbReference type="ChEBI" id="CHEBI:57783"/>
    </ligand>
</feature>
<feature type="binding site" evidence="9">
    <location>
        <position position="142"/>
    </location>
    <ligand>
        <name>1-deoxy-D-xylulose 5-phosphate</name>
        <dbReference type="ChEBI" id="CHEBI:57792"/>
    </ligand>
</feature>
<dbReference type="GO" id="GO:0051484">
    <property type="term" value="P:isopentenyl diphosphate biosynthetic process, methylerythritol 4-phosphate pathway involved in terpenoid biosynthetic process"/>
    <property type="evidence" value="ECO:0007669"/>
    <property type="project" value="TreeGrafter"/>
</dbReference>
<dbReference type="Pfam" id="PF08436">
    <property type="entry name" value="DXP_redisom_C"/>
    <property type="match status" value="1"/>
</dbReference>
<keyword evidence="6 9" id="KW-0464">Manganese</keyword>
<keyword evidence="5 9" id="KW-0560">Oxidoreductase</keyword>
<feature type="binding site" evidence="9">
    <location>
        <position position="206"/>
    </location>
    <ligand>
        <name>1-deoxy-D-xylulose 5-phosphate</name>
        <dbReference type="ChEBI" id="CHEBI:57792"/>
    </ligand>
</feature>
<comment type="pathway">
    <text evidence="1 9">Isoprenoid biosynthesis; isopentenyl diphosphate biosynthesis via DXP pathway; isopentenyl diphosphate from 1-deoxy-D-xylulose 5-phosphate: step 1/6.</text>
</comment>
<dbReference type="Pfam" id="PF02670">
    <property type="entry name" value="DXP_reductoisom"/>
    <property type="match status" value="1"/>
</dbReference>
<dbReference type="PANTHER" id="PTHR30525">
    <property type="entry name" value="1-DEOXY-D-XYLULOSE 5-PHOSPHATE REDUCTOISOMERASE"/>
    <property type="match status" value="1"/>
</dbReference>
<dbReference type="EMBL" id="JQ844255">
    <property type="protein sequence ID" value="AGS53878.1"/>
    <property type="molecule type" value="Genomic_DNA"/>
</dbReference>
<organism evidence="13">
    <name type="scientific">uncultured bacterium contig00154</name>
    <dbReference type="NCBI Taxonomy" id="1181592"/>
    <lineage>
        <taxon>Bacteria</taxon>
        <taxon>environmental samples</taxon>
    </lineage>
</organism>
<dbReference type="EC" id="1.1.1.267" evidence="9"/>
<dbReference type="GO" id="GO:0030604">
    <property type="term" value="F:1-deoxy-D-xylulose-5-phosphate reductoisomerase activity"/>
    <property type="evidence" value="ECO:0007669"/>
    <property type="project" value="UniProtKB-UniRule"/>
</dbReference>
<dbReference type="AlphaFoldDB" id="A0A806K1U0"/>
<evidence type="ECO:0000259" key="10">
    <source>
        <dbReference type="Pfam" id="PF02670"/>
    </source>
</evidence>
<dbReference type="PIRSF" id="PIRSF006205">
    <property type="entry name" value="Dxp_reductismrs"/>
    <property type="match status" value="1"/>
</dbReference>
<evidence type="ECO:0000256" key="6">
    <source>
        <dbReference type="ARBA" id="ARBA00023211"/>
    </source>
</evidence>
<comment type="similarity">
    <text evidence="2 9">Belongs to the DXR family.</text>
</comment>